<organism evidence="1 2">
    <name type="scientific">Geotalea uraniireducens (strain Rf4)</name>
    <name type="common">Geobacter uraniireducens</name>
    <dbReference type="NCBI Taxonomy" id="351605"/>
    <lineage>
        <taxon>Bacteria</taxon>
        <taxon>Pseudomonadati</taxon>
        <taxon>Thermodesulfobacteriota</taxon>
        <taxon>Desulfuromonadia</taxon>
        <taxon>Geobacterales</taxon>
        <taxon>Geobacteraceae</taxon>
        <taxon>Geotalea</taxon>
    </lineage>
</organism>
<evidence type="ECO:0000313" key="2">
    <source>
        <dbReference type="Proteomes" id="UP000006695"/>
    </source>
</evidence>
<dbReference type="KEGG" id="gur:Gura_1629"/>
<reference evidence="1 2" key="1">
    <citation type="submission" date="2007-05" db="EMBL/GenBank/DDBJ databases">
        <title>Complete sequence of Geobacter uraniireducens Rf4.</title>
        <authorList>
            <consortium name="US DOE Joint Genome Institute"/>
            <person name="Copeland A."/>
            <person name="Lucas S."/>
            <person name="Lapidus A."/>
            <person name="Barry K."/>
            <person name="Detter J.C."/>
            <person name="Glavina del Rio T."/>
            <person name="Hammon N."/>
            <person name="Israni S."/>
            <person name="Dalin E."/>
            <person name="Tice H."/>
            <person name="Pitluck S."/>
            <person name="Chertkov O."/>
            <person name="Brettin T."/>
            <person name="Bruce D."/>
            <person name="Han C."/>
            <person name="Schmutz J."/>
            <person name="Larimer F."/>
            <person name="Land M."/>
            <person name="Hauser L."/>
            <person name="Kyrpides N."/>
            <person name="Mikhailova N."/>
            <person name="Shelobolina E."/>
            <person name="Aklujkar M."/>
            <person name="Lovley D."/>
            <person name="Richardson P."/>
        </authorList>
    </citation>
    <scope>NUCLEOTIDE SEQUENCE [LARGE SCALE GENOMIC DNA]</scope>
    <source>
        <strain evidence="1 2">Rf4</strain>
    </source>
</reference>
<dbReference type="PROSITE" id="PS51257">
    <property type="entry name" value="PROKAR_LIPOPROTEIN"/>
    <property type="match status" value="1"/>
</dbReference>
<name>A5GEG9_GEOUR</name>
<protein>
    <recommendedName>
        <fullName evidence="3">WD40 repeat domain-containing protein</fullName>
    </recommendedName>
</protein>
<dbReference type="AlphaFoldDB" id="A5GEG9"/>
<dbReference type="InterPro" id="IPR015943">
    <property type="entry name" value="WD40/YVTN_repeat-like_dom_sf"/>
</dbReference>
<accession>A5GEG9</accession>
<keyword evidence="2" id="KW-1185">Reference proteome</keyword>
<dbReference type="EMBL" id="CP000698">
    <property type="protein sequence ID" value="ABQ25824.1"/>
    <property type="molecule type" value="Genomic_DNA"/>
</dbReference>
<dbReference type="Gene3D" id="2.130.10.10">
    <property type="entry name" value="YVTN repeat-like/Quinoprotein amine dehydrogenase"/>
    <property type="match status" value="1"/>
</dbReference>
<proteinExistence type="predicted"/>
<dbReference type="OrthoDB" id="5393292at2"/>
<dbReference type="STRING" id="351605.Gura_1629"/>
<gene>
    <name evidence="1" type="ordered locus">Gura_1629</name>
</gene>
<dbReference type="Proteomes" id="UP000006695">
    <property type="component" value="Chromosome"/>
</dbReference>
<evidence type="ECO:0000313" key="1">
    <source>
        <dbReference type="EMBL" id="ABQ25824.1"/>
    </source>
</evidence>
<sequence>MLPYRRYRSFTIASTFYLAILLVTGCARLPIVGALPDGVAVTRLTRVEPASPFAWNDGGTKIALVADTFVIYNPADGKSQPFGAAPYEIGWSSDGEHLAAVFPHGKDATLRIFNMRGAVLSEADISGHVTKLAWRSNDELLVAAITVEQLSFGANVKGLLYRWQGIGKPAATTLSETTVRPFIARWPAERLYQTFTFALSPLSDEIAYTRLQDPPAFSPYVKIFIRNLESGAEKEVASATVTSAGAVYSADGERILYGDGANASHWLDPWMEKELATIPSPGRTIALSPGNRYALIDGRLYRDDKEVVAFPATSEGAFAPIGGRLLVRYDDNLYMISGLGEPKADKTVPAERERLLTLRKWRSEGLISIPDYQSARERMLHQ</sequence>
<dbReference type="HOGENOM" id="CLU_723125_0_0_7"/>
<evidence type="ECO:0008006" key="3">
    <source>
        <dbReference type="Google" id="ProtNLM"/>
    </source>
</evidence>
<dbReference type="RefSeq" id="WP_011938531.1">
    <property type="nucleotide sequence ID" value="NC_009483.1"/>
</dbReference>
<dbReference type="SUPFAM" id="SSF82171">
    <property type="entry name" value="DPP6 N-terminal domain-like"/>
    <property type="match status" value="1"/>
</dbReference>